<dbReference type="Pfam" id="PF13508">
    <property type="entry name" value="Acetyltransf_7"/>
    <property type="match status" value="1"/>
</dbReference>
<dbReference type="PROSITE" id="PS51186">
    <property type="entry name" value="GNAT"/>
    <property type="match status" value="1"/>
</dbReference>
<dbReference type="PANTHER" id="PTHR42791:SF2">
    <property type="entry name" value="N-ACETYLTRANSFERASE DOMAIN-CONTAINING PROTEIN"/>
    <property type="match status" value="1"/>
</dbReference>
<dbReference type="OrthoDB" id="3648048at2759"/>
<feature type="domain" description="N-acetyltransferase" evidence="1">
    <location>
        <begin position="113"/>
        <end position="196"/>
    </location>
</feature>
<sequence>MISPLRPEDSTTLPEDAPGLARTIMTAFYQDPLWVALWPEKMSLQEIVSDCAVRLPWNVVQTVNSGKRFQKAIDSSTGQITSNDIWKEAVPPTVAQEQRDACEERFKSATEDGQIRYDRDMEADLSQLDYLAVHPNYQRYGIGRLLLREGLAVADHLGLKTFIIAKEAGVKLYHAHGFREVDRVTQLRRMDGVGHM</sequence>
<keyword evidence="3" id="KW-1185">Reference proteome</keyword>
<gene>
    <name evidence="2" type="ORF">CERZMDRAFT_112860</name>
</gene>
<dbReference type="AlphaFoldDB" id="A0A6A6FCD0"/>
<dbReference type="InterPro" id="IPR016181">
    <property type="entry name" value="Acyl_CoA_acyltransferase"/>
</dbReference>
<evidence type="ECO:0000313" key="2">
    <source>
        <dbReference type="EMBL" id="KAF2211044.1"/>
    </source>
</evidence>
<reference evidence="2" key="1">
    <citation type="journal article" date="2020" name="Stud. Mycol.">
        <title>101 Dothideomycetes genomes: a test case for predicting lifestyles and emergence of pathogens.</title>
        <authorList>
            <person name="Haridas S."/>
            <person name="Albert R."/>
            <person name="Binder M."/>
            <person name="Bloem J."/>
            <person name="Labutti K."/>
            <person name="Salamov A."/>
            <person name="Andreopoulos B."/>
            <person name="Baker S."/>
            <person name="Barry K."/>
            <person name="Bills G."/>
            <person name="Bluhm B."/>
            <person name="Cannon C."/>
            <person name="Castanera R."/>
            <person name="Culley D."/>
            <person name="Daum C."/>
            <person name="Ezra D."/>
            <person name="Gonzalez J."/>
            <person name="Henrissat B."/>
            <person name="Kuo A."/>
            <person name="Liang C."/>
            <person name="Lipzen A."/>
            <person name="Lutzoni F."/>
            <person name="Magnuson J."/>
            <person name="Mondo S."/>
            <person name="Nolan M."/>
            <person name="Ohm R."/>
            <person name="Pangilinan J."/>
            <person name="Park H.-J."/>
            <person name="Ramirez L."/>
            <person name="Alfaro M."/>
            <person name="Sun H."/>
            <person name="Tritt A."/>
            <person name="Yoshinaga Y."/>
            <person name="Zwiers L.-H."/>
            <person name="Turgeon B."/>
            <person name="Goodwin S."/>
            <person name="Spatafora J."/>
            <person name="Crous P."/>
            <person name="Grigoriev I."/>
        </authorList>
    </citation>
    <scope>NUCLEOTIDE SEQUENCE</scope>
    <source>
        <strain evidence="2">SCOH1-5</strain>
    </source>
</reference>
<dbReference type="GO" id="GO:0016747">
    <property type="term" value="F:acyltransferase activity, transferring groups other than amino-acyl groups"/>
    <property type="evidence" value="ECO:0007669"/>
    <property type="project" value="InterPro"/>
</dbReference>
<evidence type="ECO:0000313" key="3">
    <source>
        <dbReference type="Proteomes" id="UP000799539"/>
    </source>
</evidence>
<dbReference type="SUPFAM" id="SSF55729">
    <property type="entry name" value="Acyl-CoA N-acyltransferases (Nat)"/>
    <property type="match status" value="1"/>
</dbReference>
<dbReference type="CDD" id="cd04301">
    <property type="entry name" value="NAT_SF"/>
    <property type="match status" value="1"/>
</dbReference>
<evidence type="ECO:0000259" key="1">
    <source>
        <dbReference type="PROSITE" id="PS51186"/>
    </source>
</evidence>
<dbReference type="InterPro" id="IPR052523">
    <property type="entry name" value="Trichothecene_AcTrans"/>
</dbReference>
<dbReference type="Gene3D" id="3.40.630.30">
    <property type="match status" value="1"/>
</dbReference>
<organism evidence="2 3">
    <name type="scientific">Cercospora zeae-maydis SCOH1-5</name>
    <dbReference type="NCBI Taxonomy" id="717836"/>
    <lineage>
        <taxon>Eukaryota</taxon>
        <taxon>Fungi</taxon>
        <taxon>Dikarya</taxon>
        <taxon>Ascomycota</taxon>
        <taxon>Pezizomycotina</taxon>
        <taxon>Dothideomycetes</taxon>
        <taxon>Dothideomycetidae</taxon>
        <taxon>Mycosphaerellales</taxon>
        <taxon>Mycosphaerellaceae</taxon>
        <taxon>Cercospora</taxon>
    </lineage>
</organism>
<proteinExistence type="predicted"/>
<dbReference type="Proteomes" id="UP000799539">
    <property type="component" value="Unassembled WGS sequence"/>
</dbReference>
<protein>
    <recommendedName>
        <fullName evidence="1">N-acetyltransferase domain-containing protein</fullName>
    </recommendedName>
</protein>
<dbReference type="PANTHER" id="PTHR42791">
    <property type="entry name" value="GNAT FAMILY ACETYLTRANSFERASE"/>
    <property type="match status" value="1"/>
</dbReference>
<dbReference type="InterPro" id="IPR000182">
    <property type="entry name" value="GNAT_dom"/>
</dbReference>
<accession>A0A6A6FCD0</accession>
<name>A0A6A6FCD0_9PEZI</name>
<dbReference type="EMBL" id="ML992678">
    <property type="protein sequence ID" value="KAF2211044.1"/>
    <property type="molecule type" value="Genomic_DNA"/>
</dbReference>